<dbReference type="Proteomes" id="UP000682733">
    <property type="component" value="Unassembled WGS sequence"/>
</dbReference>
<evidence type="ECO:0000313" key="9">
    <source>
        <dbReference type="EMBL" id="CAF1032025.1"/>
    </source>
</evidence>
<evidence type="ECO:0000256" key="8">
    <source>
        <dbReference type="SAM" id="Phobius"/>
    </source>
</evidence>
<evidence type="ECO:0000313" key="10">
    <source>
        <dbReference type="EMBL" id="CAF3800238.1"/>
    </source>
</evidence>
<dbReference type="PANTHER" id="PTHR13116:SF5">
    <property type="entry name" value="ER MEMBRANE PROTEIN COMPLEX SUBUNIT 3"/>
    <property type="match status" value="1"/>
</dbReference>
<evidence type="ECO:0000313" key="11">
    <source>
        <dbReference type="Proteomes" id="UP000682733"/>
    </source>
</evidence>
<protein>
    <recommendedName>
        <fullName evidence="3 7">ER membrane protein complex subunit 3</fullName>
    </recommendedName>
</protein>
<comment type="similarity">
    <text evidence="2 7">Belongs to the EMC3 family.</text>
</comment>
<dbReference type="EMBL" id="CAJNOK010007349">
    <property type="protein sequence ID" value="CAF1032025.1"/>
    <property type="molecule type" value="Genomic_DNA"/>
</dbReference>
<dbReference type="AlphaFoldDB" id="A0A8S2JI13"/>
<comment type="subcellular location">
    <subcellularLocation>
        <location evidence="1">Membrane</location>
        <topology evidence="1">Multi-pass membrane protein</topology>
    </subcellularLocation>
</comment>
<evidence type="ECO:0000256" key="7">
    <source>
        <dbReference type="PIRNR" id="PIRNR010045"/>
    </source>
</evidence>
<name>A0A8S2JI13_9BILA</name>
<keyword evidence="4 8" id="KW-0812">Transmembrane</keyword>
<proteinExistence type="inferred from homology"/>
<evidence type="ECO:0000256" key="2">
    <source>
        <dbReference type="ARBA" id="ARBA00005376"/>
    </source>
</evidence>
<organism evidence="10 11">
    <name type="scientific">Didymodactylos carnosus</name>
    <dbReference type="NCBI Taxonomy" id="1234261"/>
    <lineage>
        <taxon>Eukaryota</taxon>
        <taxon>Metazoa</taxon>
        <taxon>Spiralia</taxon>
        <taxon>Gnathifera</taxon>
        <taxon>Rotifera</taxon>
        <taxon>Eurotatoria</taxon>
        <taxon>Bdelloidea</taxon>
        <taxon>Philodinida</taxon>
        <taxon>Philodinidae</taxon>
        <taxon>Didymodactylos</taxon>
    </lineage>
</organism>
<dbReference type="PIRSF" id="PIRSF010045">
    <property type="entry name" value="DUF850_TM_euk"/>
    <property type="match status" value="1"/>
</dbReference>
<sequence length="254" mass="29155">MMAELLLDSSIRFWVFMPIVAITFFVGVLRHYITILTTGEKPVDKQQLADSQALIRSRILRENGKYIPKEGFAMRKHYLVNDENGYLTSQQTRQQPIRNPITDPTMMTEMLKNNISNMVPMIVIGGWINWAFSGFLCTKVPFPLTFRFKPMLQRGVELLSLDASWVSSVSWYALNIFGLRSVNTLILGENNAADQTKIIQDQMNVAAMSMPQDPSKAFKAEKEGLLLCDHQWAYKTIEEDIMTQYRLTRVHSHS</sequence>
<gene>
    <name evidence="9" type="ORF">OVA965_LOCUS16038</name>
    <name evidence="10" type="ORF">TMI583_LOCUS16047</name>
</gene>
<dbReference type="Pfam" id="PF01956">
    <property type="entry name" value="EMC3_TMCO1"/>
    <property type="match status" value="1"/>
</dbReference>
<evidence type="ECO:0000256" key="3">
    <source>
        <dbReference type="ARBA" id="ARBA00020822"/>
    </source>
</evidence>
<evidence type="ECO:0000256" key="5">
    <source>
        <dbReference type="ARBA" id="ARBA00022989"/>
    </source>
</evidence>
<feature type="transmembrane region" description="Helical" evidence="8">
    <location>
        <begin position="118"/>
        <end position="142"/>
    </location>
</feature>
<keyword evidence="6 8" id="KW-0472">Membrane</keyword>
<dbReference type="PANTHER" id="PTHR13116">
    <property type="entry name" value="ER MEMBRANE PROTEIN COMPLEX SUBUNIT 3"/>
    <property type="match status" value="1"/>
</dbReference>
<dbReference type="InterPro" id="IPR002809">
    <property type="entry name" value="EMC3/TMCO1"/>
</dbReference>
<dbReference type="SMART" id="SM01415">
    <property type="entry name" value="DUF106"/>
    <property type="match status" value="1"/>
</dbReference>
<dbReference type="GO" id="GO:0034975">
    <property type="term" value="P:protein folding in endoplasmic reticulum"/>
    <property type="evidence" value="ECO:0007669"/>
    <property type="project" value="TreeGrafter"/>
</dbReference>
<evidence type="ECO:0000256" key="6">
    <source>
        <dbReference type="ARBA" id="ARBA00023136"/>
    </source>
</evidence>
<evidence type="ECO:0000256" key="4">
    <source>
        <dbReference type="ARBA" id="ARBA00022692"/>
    </source>
</evidence>
<reference evidence="10" key="1">
    <citation type="submission" date="2021-02" db="EMBL/GenBank/DDBJ databases">
        <authorList>
            <person name="Nowell W R."/>
        </authorList>
    </citation>
    <scope>NUCLEOTIDE SEQUENCE</scope>
</reference>
<dbReference type="EMBL" id="CAJOBA010007360">
    <property type="protein sequence ID" value="CAF3800238.1"/>
    <property type="molecule type" value="Genomic_DNA"/>
</dbReference>
<accession>A0A8S2JI13</accession>
<comment type="caution">
    <text evidence="10">The sequence shown here is derived from an EMBL/GenBank/DDBJ whole genome shotgun (WGS) entry which is preliminary data.</text>
</comment>
<evidence type="ECO:0000256" key="1">
    <source>
        <dbReference type="ARBA" id="ARBA00004141"/>
    </source>
</evidence>
<keyword evidence="5 8" id="KW-1133">Transmembrane helix</keyword>
<dbReference type="InterPro" id="IPR008568">
    <property type="entry name" value="EMC3"/>
</dbReference>
<dbReference type="Proteomes" id="UP000677228">
    <property type="component" value="Unassembled WGS sequence"/>
</dbReference>
<dbReference type="GO" id="GO:0072546">
    <property type="term" value="C:EMC complex"/>
    <property type="evidence" value="ECO:0007669"/>
    <property type="project" value="TreeGrafter"/>
</dbReference>
<feature type="transmembrane region" description="Helical" evidence="8">
    <location>
        <begin position="12"/>
        <end position="33"/>
    </location>
</feature>